<keyword evidence="2" id="KW-0012">Acyltransferase</keyword>
<dbReference type="PROSITE" id="PS51186">
    <property type="entry name" value="GNAT"/>
    <property type="match status" value="1"/>
</dbReference>
<dbReference type="PANTHER" id="PTHR43072">
    <property type="entry name" value="N-ACETYLTRANSFERASE"/>
    <property type="match status" value="1"/>
</dbReference>
<dbReference type="GO" id="GO:0016747">
    <property type="term" value="F:acyltransferase activity, transferring groups other than amino-acyl groups"/>
    <property type="evidence" value="ECO:0007669"/>
    <property type="project" value="InterPro"/>
</dbReference>
<sequence>MSVTVRPAIETDLPQIHAIFEHYVLNTVVSFLVQKPPANYIASRFKESTNRNLPYLVAVDEENRVVGYSYASAFRGFMLGYGHSVEVSLFCHPEHRDKGIGSQMLKELLSALRKTKHVTKEAGHEDNPVECDVKKVFAVMAVDEDAPGQGLALRDWYRRWGFEEVGRLKGVGYKKGRMIDTMYMELHLQ</sequence>
<dbReference type="HOGENOM" id="CLU_013985_4_1_1"/>
<dbReference type="PANTHER" id="PTHR43072:SF23">
    <property type="entry name" value="UPF0039 PROTEIN C11D3.02C"/>
    <property type="match status" value="1"/>
</dbReference>
<feature type="domain" description="N-acetyltransferase" evidence="3">
    <location>
        <begin position="3"/>
        <end position="189"/>
    </location>
</feature>
<reference evidence="4 5" key="1">
    <citation type="submission" date="2015-01" db="EMBL/GenBank/DDBJ databases">
        <title>The Genome Sequence of Exophiala xenobiotica CBS118157.</title>
        <authorList>
            <consortium name="The Broad Institute Genomics Platform"/>
            <person name="Cuomo C."/>
            <person name="de Hoog S."/>
            <person name="Gorbushina A."/>
            <person name="Stielow B."/>
            <person name="Teixiera M."/>
            <person name="Abouelleil A."/>
            <person name="Chapman S.B."/>
            <person name="Priest M."/>
            <person name="Young S.K."/>
            <person name="Wortman J."/>
            <person name="Nusbaum C."/>
            <person name="Birren B."/>
        </authorList>
    </citation>
    <scope>NUCLEOTIDE SEQUENCE [LARGE SCALE GENOMIC DNA]</scope>
    <source>
        <strain evidence="4 5">CBS 118157</strain>
    </source>
</reference>
<evidence type="ECO:0000313" key="4">
    <source>
        <dbReference type="EMBL" id="KIW59457.1"/>
    </source>
</evidence>
<dbReference type="EMBL" id="KN847318">
    <property type="protein sequence ID" value="KIW59457.1"/>
    <property type="molecule type" value="Genomic_DNA"/>
</dbReference>
<protein>
    <recommendedName>
        <fullName evidence="3">N-acetyltransferase domain-containing protein</fullName>
    </recommendedName>
</protein>
<keyword evidence="1" id="KW-0808">Transferase</keyword>
<dbReference type="OrthoDB" id="2129362at2759"/>
<dbReference type="CDD" id="cd04301">
    <property type="entry name" value="NAT_SF"/>
    <property type="match status" value="1"/>
</dbReference>
<dbReference type="InterPro" id="IPR016181">
    <property type="entry name" value="Acyl_CoA_acyltransferase"/>
</dbReference>
<dbReference type="Pfam" id="PF00583">
    <property type="entry name" value="Acetyltransf_1"/>
    <property type="match status" value="1"/>
</dbReference>
<dbReference type="InterPro" id="IPR000182">
    <property type="entry name" value="GNAT_dom"/>
</dbReference>
<dbReference type="Gene3D" id="3.40.630.30">
    <property type="match status" value="1"/>
</dbReference>
<accession>A0A0D2DAZ9</accession>
<dbReference type="AlphaFoldDB" id="A0A0D2DAZ9"/>
<proteinExistence type="predicted"/>
<dbReference type="STRING" id="348802.A0A0D2DAZ9"/>
<gene>
    <name evidence="4" type="ORF">PV05_03904</name>
</gene>
<dbReference type="GeneID" id="25325812"/>
<organism evidence="4 5">
    <name type="scientific">Exophiala xenobiotica</name>
    <dbReference type="NCBI Taxonomy" id="348802"/>
    <lineage>
        <taxon>Eukaryota</taxon>
        <taxon>Fungi</taxon>
        <taxon>Dikarya</taxon>
        <taxon>Ascomycota</taxon>
        <taxon>Pezizomycotina</taxon>
        <taxon>Eurotiomycetes</taxon>
        <taxon>Chaetothyriomycetidae</taxon>
        <taxon>Chaetothyriales</taxon>
        <taxon>Herpotrichiellaceae</taxon>
        <taxon>Exophiala</taxon>
    </lineage>
</organism>
<evidence type="ECO:0000256" key="1">
    <source>
        <dbReference type="ARBA" id="ARBA00022679"/>
    </source>
</evidence>
<evidence type="ECO:0000259" key="3">
    <source>
        <dbReference type="PROSITE" id="PS51186"/>
    </source>
</evidence>
<keyword evidence="5" id="KW-1185">Reference proteome</keyword>
<name>A0A0D2DAZ9_9EURO</name>
<dbReference type="SUPFAM" id="SSF55729">
    <property type="entry name" value="Acyl-CoA N-acyltransferases (Nat)"/>
    <property type="match status" value="1"/>
</dbReference>
<evidence type="ECO:0000256" key="2">
    <source>
        <dbReference type="ARBA" id="ARBA00023315"/>
    </source>
</evidence>
<dbReference type="RefSeq" id="XP_013320041.1">
    <property type="nucleotide sequence ID" value="XM_013464587.1"/>
</dbReference>
<dbReference type="Proteomes" id="UP000054342">
    <property type="component" value="Unassembled WGS sequence"/>
</dbReference>
<evidence type="ECO:0000313" key="5">
    <source>
        <dbReference type="Proteomes" id="UP000054342"/>
    </source>
</evidence>